<dbReference type="AlphaFoldDB" id="A0AAD7A4R0"/>
<gene>
    <name evidence="2" type="ORF">DFH08DRAFT_998340</name>
</gene>
<feature type="region of interest" description="Disordered" evidence="1">
    <location>
        <begin position="178"/>
        <end position="204"/>
    </location>
</feature>
<protein>
    <submittedName>
        <fullName evidence="2">Uncharacterized protein</fullName>
    </submittedName>
</protein>
<feature type="compositionally biased region" description="Acidic residues" evidence="1">
    <location>
        <begin position="405"/>
        <end position="421"/>
    </location>
</feature>
<feature type="region of interest" description="Disordered" evidence="1">
    <location>
        <begin position="624"/>
        <end position="653"/>
    </location>
</feature>
<feature type="region of interest" description="Disordered" evidence="1">
    <location>
        <begin position="377"/>
        <end position="442"/>
    </location>
</feature>
<feature type="region of interest" description="Disordered" evidence="1">
    <location>
        <begin position="14"/>
        <end position="61"/>
    </location>
</feature>
<feature type="compositionally biased region" description="Basic and acidic residues" evidence="1">
    <location>
        <begin position="640"/>
        <end position="653"/>
    </location>
</feature>
<organism evidence="2 3">
    <name type="scientific">Mycena albidolilacea</name>
    <dbReference type="NCBI Taxonomy" id="1033008"/>
    <lineage>
        <taxon>Eukaryota</taxon>
        <taxon>Fungi</taxon>
        <taxon>Dikarya</taxon>
        <taxon>Basidiomycota</taxon>
        <taxon>Agaricomycotina</taxon>
        <taxon>Agaricomycetes</taxon>
        <taxon>Agaricomycetidae</taxon>
        <taxon>Agaricales</taxon>
        <taxon>Marasmiineae</taxon>
        <taxon>Mycenaceae</taxon>
        <taxon>Mycena</taxon>
    </lineage>
</organism>
<sequence length="653" mass="71565">MFIKYWAAFPWHLPLTKDPDPSDPTDYTEKPSNEDKEKRKEKIVKETEAPQEVRTRMKKEAEAEHADLLEKYEDALEGLPALDEEDLEDVRSQFSALVGLLLQGLAAHTGYEILLLVGRVKTEGERPDVYSMSMHAGVTPEMPAMLDFSRADAASYVEVMKRFSKFVWGAHNYRTRGGSMEATETPTKHMTPAQTPNPEPAGAPMAPVPQTLAVTSAVGMPMLPPTVPAVGVGITDTFSNTEIRTMVGPPVDLSMLPGLDNLNFPEELLQAAGAAAGIVSPGLRMAMGPVMDSYNIGFAAPLSSDLLLRLEGMSVEERAAKIDELKGLNADDLERENNTARNYYSYRLFADFVCPQLYLLEGLGLASAEKETLWGGTVTPTKRKAGTQVKRKSGKGGKQARTQVEEELEEESESESGEEAEVAPKASKQNKGHPTAKAKGTAANEWALKAQRVLETKDYGDSWSTLVQLWWSREEEAGFVGGKQSWPAKKRPQAVSDWVGRARNYTPDVKDASAFGKEFWGPSDWVCMEYKGQNGFLNVLMLLKWWRDAMKDASPDWEEAMDDVTWVLQKMTANTSKKTPSPTPPAHAAGAVPMAQIAGNANRGEIPVAMQGTHGTAVVDTRIVPGTTPQLLSGGTSQGEQRREPNMAISHRD</sequence>
<dbReference type="EMBL" id="JARIHO010000016">
    <property type="protein sequence ID" value="KAJ7348995.1"/>
    <property type="molecule type" value="Genomic_DNA"/>
</dbReference>
<feature type="compositionally biased region" description="Polar residues" evidence="1">
    <location>
        <begin position="627"/>
        <end position="639"/>
    </location>
</feature>
<comment type="caution">
    <text evidence="2">The sequence shown here is derived from an EMBL/GenBank/DDBJ whole genome shotgun (WGS) entry which is preliminary data.</text>
</comment>
<accession>A0AAD7A4R0</accession>
<feature type="compositionally biased region" description="Basic and acidic residues" evidence="1">
    <location>
        <begin position="27"/>
        <end position="61"/>
    </location>
</feature>
<evidence type="ECO:0000313" key="2">
    <source>
        <dbReference type="EMBL" id="KAJ7348995.1"/>
    </source>
</evidence>
<evidence type="ECO:0000313" key="3">
    <source>
        <dbReference type="Proteomes" id="UP001218218"/>
    </source>
</evidence>
<name>A0AAD7A4R0_9AGAR</name>
<dbReference type="Proteomes" id="UP001218218">
    <property type="component" value="Unassembled WGS sequence"/>
</dbReference>
<reference evidence="2" key="1">
    <citation type="submission" date="2023-03" db="EMBL/GenBank/DDBJ databases">
        <title>Massive genome expansion in bonnet fungi (Mycena s.s.) driven by repeated elements and novel gene families across ecological guilds.</title>
        <authorList>
            <consortium name="Lawrence Berkeley National Laboratory"/>
            <person name="Harder C.B."/>
            <person name="Miyauchi S."/>
            <person name="Viragh M."/>
            <person name="Kuo A."/>
            <person name="Thoen E."/>
            <person name="Andreopoulos B."/>
            <person name="Lu D."/>
            <person name="Skrede I."/>
            <person name="Drula E."/>
            <person name="Henrissat B."/>
            <person name="Morin E."/>
            <person name="Kohler A."/>
            <person name="Barry K."/>
            <person name="LaButti K."/>
            <person name="Morin E."/>
            <person name="Salamov A."/>
            <person name="Lipzen A."/>
            <person name="Mereny Z."/>
            <person name="Hegedus B."/>
            <person name="Baldrian P."/>
            <person name="Stursova M."/>
            <person name="Weitz H."/>
            <person name="Taylor A."/>
            <person name="Grigoriev I.V."/>
            <person name="Nagy L.G."/>
            <person name="Martin F."/>
            <person name="Kauserud H."/>
        </authorList>
    </citation>
    <scope>NUCLEOTIDE SEQUENCE</scope>
    <source>
        <strain evidence="2">CBHHK002</strain>
    </source>
</reference>
<proteinExistence type="predicted"/>
<evidence type="ECO:0000256" key="1">
    <source>
        <dbReference type="SAM" id="MobiDB-lite"/>
    </source>
</evidence>
<feature type="compositionally biased region" description="Basic residues" evidence="1">
    <location>
        <begin position="381"/>
        <end position="395"/>
    </location>
</feature>
<keyword evidence="3" id="KW-1185">Reference proteome</keyword>